<evidence type="ECO:0000313" key="23">
    <source>
        <dbReference type="Proteomes" id="UP001174691"/>
    </source>
</evidence>
<dbReference type="GO" id="GO:0034045">
    <property type="term" value="C:phagophore assembly site membrane"/>
    <property type="evidence" value="ECO:0007669"/>
    <property type="project" value="UniProtKB-SubCell"/>
</dbReference>
<accession>A0AA38R6A4</accession>
<dbReference type="EMBL" id="JANBVN010000142">
    <property type="protein sequence ID" value="KAJ9138568.1"/>
    <property type="molecule type" value="Genomic_DNA"/>
</dbReference>
<name>A0AA38R6A4_9PEZI</name>
<keyword evidence="8 19" id="KW-0812">Transmembrane</keyword>
<evidence type="ECO:0000256" key="20">
    <source>
        <dbReference type="SAM" id="SignalP"/>
    </source>
</evidence>
<evidence type="ECO:0000256" key="7">
    <source>
        <dbReference type="ARBA" id="ARBA00022448"/>
    </source>
</evidence>
<dbReference type="GO" id="GO:0015031">
    <property type="term" value="P:protein transport"/>
    <property type="evidence" value="ECO:0007669"/>
    <property type="project" value="UniProtKB-KW"/>
</dbReference>
<evidence type="ECO:0000256" key="15">
    <source>
        <dbReference type="ARBA" id="ARBA00023136"/>
    </source>
</evidence>
<evidence type="ECO:0000256" key="10">
    <source>
        <dbReference type="ARBA" id="ARBA00022927"/>
    </source>
</evidence>
<dbReference type="GO" id="GO:0031966">
    <property type="term" value="C:mitochondrial membrane"/>
    <property type="evidence" value="ECO:0007669"/>
    <property type="project" value="UniProtKB-SubCell"/>
</dbReference>
<keyword evidence="16" id="KW-1015">Disulfide bond</keyword>
<keyword evidence="11 19" id="KW-1133">Transmembrane helix</keyword>
<sequence>MRLSSRRMPEATLPAALAALLLLAPSSASGASFLRCGELVVEGHKFDFSPLKGPHTVTTSEFHPPTYSNTTYTLDLCAYLKRKDDVKKGDECPNNTRVCAIKHLIDPRRDPKDGDSIEAVIPIAGNLAEHGGKAFDFTATRLKSSDSVSDSKKEGVRIVMKGGVYEGREQKAVVELVCDKDRTGTEGEWESEDKYDPDGEKEKERREEEKKKEEEDGDKKEGAGDNDGDKGKGDDEVGWTERQLKKDNAALIWEGYNRLDGSDTLQLTWYTKYACESSVPGDKPEDASSHWGFFTWMVILVFLATASYLIFGSWLNYNRYGARGWDLLPHGDTLRDLPYLLKDWVRRFLNTVQGSGSRGGYSAV</sequence>
<evidence type="ECO:0000256" key="17">
    <source>
        <dbReference type="ARBA" id="ARBA00023329"/>
    </source>
</evidence>
<comment type="subcellular location">
    <subcellularLocation>
        <location evidence="2">Cytoplasmic vesicle membrane</location>
        <topology evidence="2">Single-pass type I membrane protein</topology>
    </subcellularLocation>
    <subcellularLocation>
        <location evidence="4">Golgi apparatus membrane</location>
        <topology evidence="4">Single-pass type I membrane protein</topology>
    </subcellularLocation>
    <subcellularLocation>
        <location evidence="1">Mitochondrion membrane</location>
        <topology evidence="1">Single-pass membrane protein</topology>
    </subcellularLocation>
    <subcellularLocation>
        <location evidence="3">Preautophagosomal structure membrane</location>
        <topology evidence="3">Single-pass type I membrane protein</topology>
    </subcellularLocation>
</comment>
<keyword evidence="9 20" id="KW-0732">Signal</keyword>
<evidence type="ECO:0000256" key="11">
    <source>
        <dbReference type="ARBA" id="ARBA00022989"/>
    </source>
</evidence>
<evidence type="ECO:0000256" key="19">
    <source>
        <dbReference type="SAM" id="Phobius"/>
    </source>
</evidence>
<evidence type="ECO:0000256" key="8">
    <source>
        <dbReference type="ARBA" id="ARBA00022692"/>
    </source>
</evidence>
<evidence type="ECO:0000256" key="14">
    <source>
        <dbReference type="ARBA" id="ARBA00023128"/>
    </source>
</evidence>
<evidence type="ECO:0000313" key="22">
    <source>
        <dbReference type="EMBL" id="KAJ9138568.1"/>
    </source>
</evidence>
<keyword evidence="12" id="KW-0072">Autophagy</keyword>
<organism evidence="22 23">
    <name type="scientific">Coniochaeta hoffmannii</name>
    <dbReference type="NCBI Taxonomy" id="91930"/>
    <lineage>
        <taxon>Eukaryota</taxon>
        <taxon>Fungi</taxon>
        <taxon>Dikarya</taxon>
        <taxon>Ascomycota</taxon>
        <taxon>Pezizomycotina</taxon>
        <taxon>Sordariomycetes</taxon>
        <taxon>Sordariomycetidae</taxon>
        <taxon>Coniochaetales</taxon>
        <taxon>Coniochaetaceae</taxon>
        <taxon>Coniochaeta</taxon>
    </lineage>
</organism>
<proteinExistence type="inferred from homology"/>
<dbReference type="PANTHER" id="PTHR15071">
    <property type="entry name" value="MANNOSE-6-PHOSPHATE RECEPTOR FAMILY MEMBER"/>
    <property type="match status" value="1"/>
</dbReference>
<dbReference type="InterPro" id="IPR044865">
    <property type="entry name" value="MRH_dom"/>
</dbReference>
<protein>
    <recommendedName>
        <fullName evidence="6">Autophagy-related protein 27</fullName>
    </recommendedName>
</protein>
<evidence type="ECO:0000256" key="9">
    <source>
        <dbReference type="ARBA" id="ARBA00022729"/>
    </source>
</evidence>
<dbReference type="Pfam" id="PF09451">
    <property type="entry name" value="ATG27"/>
    <property type="match status" value="1"/>
</dbReference>
<feature type="region of interest" description="Disordered" evidence="18">
    <location>
        <begin position="183"/>
        <end position="239"/>
    </location>
</feature>
<keyword evidence="15 19" id="KW-0472">Membrane</keyword>
<evidence type="ECO:0000256" key="2">
    <source>
        <dbReference type="ARBA" id="ARBA00004358"/>
    </source>
</evidence>
<dbReference type="Proteomes" id="UP001174691">
    <property type="component" value="Unassembled WGS sequence"/>
</dbReference>
<evidence type="ECO:0000256" key="6">
    <source>
        <dbReference type="ARBA" id="ARBA00013776"/>
    </source>
</evidence>
<evidence type="ECO:0000259" key="21">
    <source>
        <dbReference type="PROSITE" id="PS51914"/>
    </source>
</evidence>
<dbReference type="PANTHER" id="PTHR15071:SF13">
    <property type="entry name" value="AUTOPHAGY-RELATED PROTEIN 27"/>
    <property type="match status" value="1"/>
</dbReference>
<dbReference type="AlphaFoldDB" id="A0AA38R6A4"/>
<keyword evidence="13" id="KW-0333">Golgi apparatus</keyword>
<dbReference type="GO" id="GO:0006914">
    <property type="term" value="P:autophagy"/>
    <property type="evidence" value="ECO:0007669"/>
    <property type="project" value="UniProtKB-KW"/>
</dbReference>
<keyword evidence="17" id="KW-0968">Cytoplasmic vesicle</keyword>
<feature type="signal peptide" evidence="20">
    <location>
        <begin position="1"/>
        <end position="30"/>
    </location>
</feature>
<dbReference type="InterPro" id="IPR018939">
    <property type="entry name" value="Autophagy-rel_prot_27"/>
</dbReference>
<feature type="transmembrane region" description="Helical" evidence="19">
    <location>
        <begin position="293"/>
        <end position="315"/>
    </location>
</feature>
<evidence type="ECO:0000256" key="4">
    <source>
        <dbReference type="ARBA" id="ARBA00004614"/>
    </source>
</evidence>
<evidence type="ECO:0000256" key="18">
    <source>
        <dbReference type="SAM" id="MobiDB-lite"/>
    </source>
</evidence>
<evidence type="ECO:0000256" key="1">
    <source>
        <dbReference type="ARBA" id="ARBA00004304"/>
    </source>
</evidence>
<gene>
    <name evidence="22" type="ORF">NKR19_g7778</name>
</gene>
<dbReference type="InterPro" id="IPR009011">
    <property type="entry name" value="Man6P_isomerase_rcpt-bd_dom_sf"/>
</dbReference>
<keyword evidence="7" id="KW-0813">Transport</keyword>
<comment type="similarity">
    <text evidence="5">Belongs to the ATG27 family.</text>
</comment>
<evidence type="ECO:0000256" key="5">
    <source>
        <dbReference type="ARBA" id="ARBA00005363"/>
    </source>
</evidence>
<dbReference type="GO" id="GO:0030659">
    <property type="term" value="C:cytoplasmic vesicle membrane"/>
    <property type="evidence" value="ECO:0007669"/>
    <property type="project" value="UniProtKB-SubCell"/>
</dbReference>
<evidence type="ECO:0000256" key="3">
    <source>
        <dbReference type="ARBA" id="ARBA00004472"/>
    </source>
</evidence>
<dbReference type="PROSITE" id="PS51914">
    <property type="entry name" value="MRH"/>
    <property type="match status" value="1"/>
</dbReference>
<dbReference type="GO" id="GO:0000139">
    <property type="term" value="C:Golgi membrane"/>
    <property type="evidence" value="ECO:0007669"/>
    <property type="project" value="UniProtKB-SubCell"/>
</dbReference>
<evidence type="ECO:0000256" key="16">
    <source>
        <dbReference type="ARBA" id="ARBA00023157"/>
    </source>
</evidence>
<keyword evidence="14" id="KW-0496">Mitochondrion</keyword>
<reference evidence="22" key="1">
    <citation type="submission" date="2022-07" db="EMBL/GenBank/DDBJ databases">
        <title>Fungi with potential for degradation of polypropylene.</title>
        <authorList>
            <person name="Gostincar C."/>
        </authorList>
    </citation>
    <scope>NUCLEOTIDE SEQUENCE</scope>
    <source>
        <strain evidence="22">EXF-13287</strain>
    </source>
</reference>
<comment type="caution">
    <text evidence="22">The sequence shown here is derived from an EMBL/GenBank/DDBJ whole genome shotgun (WGS) entry which is preliminary data.</text>
</comment>
<feature type="compositionally biased region" description="Basic and acidic residues" evidence="18">
    <location>
        <begin position="192"/>
        <end position="235"/>
    </location>
</feature>
<feature type="domain" description="MRH" evidence="21">
    <location>
        <begin position="34"/>
        <end position="277"/>
    </location>
</feature>
<evidence type="ECO:0000256" key="13">
    <source>
        <dbReference type="ARBA" id="ARBA00023034"/>
    </source>
</evidence>
<dbReference type="Gene3D" id="2.70.130.10">
    <property type="entry name" value="Mannose-6-phosphate receptor binding domain"/>
    <property type="match status" value="1"/>
</dbReference>
<keyword evidence="23" id="KW-1185">Reference proteome</keyword>
<feature type="chain" id="PRO_5041418842" description="Autophagy-related protein 27" evidence="20">
    <location>
        <begin position="31"/>
        <end position="364"/>
    </location>
</feature>
<evidence type="ECO:0000256" key="12">
    <source>
        <dbReference type="ARBA" id="ARBA00023006"/>
    </source>
</evidence>
<keyword evidence="10" id="KW-0653">Protein transport</keyword>